<name>D5EGF9_AMICL</name>
<organism evidence="5 6">
    <name type="scientific">Aminobacterium colombiense (strain DSM 12261 / ALA-1)</name>
    <dbReference type="NCBI Taxonomy" id="572547"/>
    <lineage>
        <taxon>Bacteria</taxon>
        <taxon>Thermotogati</taxon>
        <taxon>Synergistota</taxon>
        <taxon>Synergistia</taxon>
        <taxon>Synergistales</taxon>
        <taxon>Aminobacteriaceae</taxon>
        <taxon>Aminobacterium</taxon>
    </lineage>
</organism>
<accession>D5EGF9</accession>
<reference evidence="5 6" key="1">
    <citation type="journal article" date="2010" name="Stand. Genomic Sci.">
        <title>Complete genome sequence of Aminobacterium colombiense type strain (ALA-1).</title>
        <authorList>
            <person name="Chertkov O."/>
            <person name="Sikorski J."/>
            <person name="Brambilla E."/>
            <person name="Lapidus A."/>
            <person name="Copeland A."/>
            <person name="Glavina Del Rio T."/>
            <person name="Nolan M."/>
            <person name="Lucas S."/>
            <person name="Tice H."/>
            <person name="Cheng J.F."/>
            <person name="Han C."/>
            <person name="Detter J.C."/>
            <person name="Bruce D."/>
            <person name="Tapia R."/>
            <person name="Goodwin L."/>
            <person name="Pitluck S."/>
            <person name="Liolios K."/>
            <person name="Ivanova N."/>
            <person name="Mavromatis K."/>
            <person name="Ovchinnikova G."/>
            <person name="Pati A."/>
            <person name="Chen A."/>
            <person name="Palaniappan K."/>
            <person name="Land M."/>
            <person name="Hauser L."/>
            <person name="Chang Y.J."/>
            <person name="Jeffries C.D."/>
            <person name="Spring S."/>
            <person name="Rohde M."/>
            <person name="Goker M."/>
            <person name="Bristow J."/>
            <person name="Eisen J.A."/>
            <person name="Markowitz V."/>
            <person name="Hugenholtz P."/>
            <person name="Kyrpides N.C."/>
            <person name="Klenk H.P."/>
        </authorList>
    </citation>
    <scope>NUCLEOTIDE SEQUENCE [LARGE SCALE GENOMIC DNA]</scope>
    <source>
        <strain evidence="6">DSM 12261 / ALA-1</strain>
    </source>
</reference>
<evidence type="ECO:0000256" key="3">
    <source>
        <dbReference type="ARBA" id="ARBA00022840"/>
    </source>
</evidence>
<dbReference type="SMART" id="SM00382">
    <property type="entry name" value="AAA"/>
    <property type="match status" value="1"/>
</dbReference>
<sequence>MKPVYGITLQGVRALKVEVEVEITGGLFVIGIVGLPDAAVRESRERVRAALRNLDIPVRGRVTVNLAPADCPKEGAFLDLPIAIGIAQQLGVISLQSPTLFMGELSLDGRLRKTRGAVPAAFLARDLGMPLFVPRGNAFEVSLVPGVEAYALSTLSQLFDHLQGEEILLPLEKQRLPSQKNIPNPDLADIKGQAGAKRALEIAAAGHHNLLFIGSPGSGKTMLARAIRGIVPPLSHEELLESLQIHSSARPDYKPSLEPPFHIVHPTASTVAICGGGASLRPGEISLAHRGILFLDEFTEFRRDLLEALRQPLEDGSIVVSRAAGRVEFPCRVLLLAACNPCPCGWAGDPVESCSCSAYEKERYSKRLSGPILDRIDLHVSVPRLLPKELISFEDQSGEDSETVRQRVCEAREKQRLRWRKYGFHCNAELPERIIKRELNLGTDVRPFLIRMADNLRLSGRGISRVLKVARTIADLDNSSRVRVPHISEALAYRGGGGSS</sequence>
<dbReference type="AlphaFoldDB" id="D5EGF9"/>
<evidence type="ECO:0000259" key="4">
    <source>
        <dbReference type="PROSITE" id="PS50051"/>
    </source>
</evidence>
<dbReference type="RefSeq" id="WP_013048904.1">
    <property type="nucleotide sequence ID" value="NC_014011.1"/>
</dbReference>
<dbReference type="HOGENOM" id="CLU_026145_1_0_0"/>
<dbReference type="InterPro" id="IPR025158">
    <property type="entry name" value="Mg_chelat-rel_C"/>
</dbReference>
<evidence type="ECO:0000313" key="6">
    <source>
        <dbReference type="Proteomes" id="UP000002366"/>
    </source>
</evidence>
<dbReference type="InterPro" id="IPR000523">
    <property type="entry name" value="Mg_chelatse_chII-like_cat_dom"/>
</dbReference>
<protein>
    <submittedName>
        <fullName evidence="5">Mg chelatase, subunit ChlI</fullName>
    </submittedName>
</protein>
<dbReference type="EMBL" id="CP001997">
    <property type="protein sequence ID" value="ADE57641.1"/>
    <property type="molecule type" value="Genomic_DNA"/>
</dbReference>
<dbReference type="Pfam" id="PF13335">
    <property type="entry name" value="Mg_chelatase_C"/>
    <property type="match status" value="1"/>
</dbReference>
<dbReference type="SUPFAM" id="SSF54211">
    <property type="entry name" value="Ribosomal protein S5 domain 2-like"/>
    <property type="match status" value="1"/>
</dbReference>
<keyword evidence="6" id="KW-1185">Reference proteome</keyword>
<dbReference type="Proteomes" id="UP000002366">
    <property type="component" value="Chromosome"/>
</dbReference>
<dbReference type="CDD" id="cd00009">
    <property type="entry name" value="AAA"/>
    <property type="match status" value="1"/>
</dbReference>
<dbReference type="eggNOG" id="COG0606">
    <property type="taxonomic scope" value="Bacteria"/>
</dbReference>
<proteinExistence type="inferred from homology"/>
<dbReference type="STRING" id="572547.Amico_1524"/>
<dbReference type="KEGG" id="aco:Amico_1524"/>
<dbReference type="InterPro" id="IPR004482">
    <property type="entry name" value="Mg_chelat-rel"/>
</dbReference>
<comment type="similarity">
    <text evidence="1">Belongs to the Mg-chelatase subunits D/I family. ComM subfamily.</text>
</comment>
<dbReference type="Gene3D" id="3.30.230.10">
    <property type="match status" value="1"/>
</dbReference>
<dbReference type="Gene3D" id="3.40.50.300">
    <property type="entry name" value="P-loop containing nucleotide triphosphate hydrolases"/>
    <property type="match status" value="1"/>
</dbReference>
<dbReference type="InterPro" id="IPR027417">
    <property type="entry name" value="P-loop_NTPase"/>
</dbReference>
<dbReference type="GO" id="GO:0005524">
    <property type="term" value="F:ATP binding"/>
    <property type="evidence" value="ECO:0007669"/>
    <property type="project" value="UniProtKB-KW"/>
</dbReference>
<dbReference type="PANTHER" id="PTHR32039">
    <property type="entry name" value="MAGNESIUM-CHELATASE SUBUNIT CHLI"/>
    <property type="match status" value="1"/>
</dbReference>
<dbReference type="GO" id="GO:0003677">
    <property type="term" value="F:DNA binding"/>
    <property type="evidence" value="ECO:0007669"/>
    <property type="project" value="InterPro"/>
</dbReference>
<dbReference type="InterPro" id="IPR001208">
    <property type="entry name" value="MCM_dom"/>
</dbReference>
<dbReference type="NCBIfam" id="TIGR00368">
    <property type="entry name" value="YifB family Mg chelatase-like AAA ATPase"/>
    <property type="match status" value="1"/>
</dbReference>
<dbReference type="Pfam" id="PF01078">
    <property type="entry name" value="Mg_chelatase"/>
    <property type="match status" value="1"/>
</dbReference>
<feature type="domain" description="MCM C-terminal AAA(+) ATPase" evidence="4">
    <location>
        <begin position="280"/>
        <end position="378"/>
    </location>
</feature>
<dbReference type="Pfam" id="PF13541">
    <property type="entry name" value="ChlI"/>
    <property type="match status" value="1"/>
</dbReference>
<dbReference type="InterPro" id="IPR003593">
    <property type="entry name" value="AAA+_ATPase"/>
</dbReference>
<keyword evidence="2" id="KW-0547">Nucleotide-binding</keyword>
<evidence type="ECO:0000256" key="2">
    <source>
        <dbReference type="ARBA" id="ARBA00022741"/>
    </source>
</evidence>
<dbReference type="PRINTS" id="PR01657">
    <property type="entry name" value="MCMFAMILY"/>
</dbReference>
<dbReference type="InterPro" id="IPR014721">
    <property type="entry name" value="Ribsml_uS5_D2-typ_fold_subgr"/>
</dbReference>
<dbReference type="SUPFAM" id="SSF52540">
    <property type="entry name" value="P-loop containing nucleoside triphosphate hydrolases"/>
    <property type="match status" value="1"/>
</dbReference>
<keyword evidence="3" id="KW-0067">ATP-binding</keyword>
<evidence type="ECO:0000313" key="5">
    <source>
        <dbReference type="EMBL" id="ADE57641.1"/>
    </source>
</evidence>
<gene>
    <name evidence="5" type="ordered locus">Amico_1524</name>
</gene>
<dbReference type="PANTHER" id="PTHR32039:SF7">
    <property type="entry name" value="COMPETENCE PROTEIN COMM"/>
    <property type="match status" value="1"/>
</dbReference>
<dbReference type="InterPro" id="IPR020568">
    <property type="entry name" value="Ribosomal_Su5_D2-typ_SF"/>
</dbReference>
<dbReference type="InterPro" id="IPR045006">
    <property type="entry name" value="CHLI-like"/>
</dbReference>
<evidence type="ECO:0000256" key="1">
    <source>
        <dbReference type="ARBA" id="ARBA00006354"/>
    </source>
</evidence>
<dbReference type="PROSITE" id="PS50051">
    <property type="entry name" value="MCM_2"/>
    <property type="match status" value="1"/>
</dbReference>